<dbReference type="EMBL" id="JASPKZ010001595">
    <property type="protein sequence ID" value="KAJ9597628.1"/>
    <property type="molecule type" value="Genomic_DNA"/>
</dbReference>
<gene>
    <name evidence="2" type="ORF">L9F63_011497</name>
</gene>
<name>A0AAD8EPB5_DIPPU</name>
<keyword evidence="1" id="KW-0472">Membrane</keyword>
<feature type="non-terminal residue" evidence="2">
    <location>
        <position position="67"/>
    </location>
</feature>
<accession>A0AAD8EPB5</accession>
<evidence type="ECO:0000313" key="3">
    <source>
        <dbReference type="Proteomes" id="UP001233999"/>
    </source>
</evidence>
<keyword evidence="1" id="KW-0812">Transmembrane</keyword>
<feature type="non-terminal residue" evidence="2">
    <location>
        <position position="1"/>
    </location>
</feature>
<dbReference type="Proteomes" id="UP001233999">
    <property type="component" value="Unassembled WGS sequence"/>
</dbReference>
<comment type="caution">
    <text evidence="2">The sequence shown here is derived from an EMBL/GenBank/DDBJ whole genome shotgun (WGS) entry which is preliminary data.</text>
</comment>
<evidence type="ECO:0000256" key="1">
    <source>
        <dbReference type="SAM" id="Phobius"/>
    </source>
</evidence>
<sequence length="67" mass="7810">KTLMLTNQKADTIITNFLAFYIFPLYIFLRQSSCTFLVTDVMSKIYMRRDEICTHNEATQLSSIVLP</sequence>
<proteinExistence type="predicted"/>
<reference evidence="2" key="2">
    <citation type="submission" date="2023-05" db="EMBL/GenBank/DDBJ databases">
        <authorList>
            <person name="Fouks B."/>
        </authorList>
    </citation>
    <scope>NUCLEOTIDE SEQUENCE</scope>
    <source>
        <strain evidence="2">Stay&amp;Tobe</strain>
        <tissue evidence="2">Testes</tissue>
    </source>
</reference>
<evidence type="ECO:0000313" key="2">
    <source>
        <dbReference type="EMBL" id="KAJ9597628.1"/>
    </source>
</evidence>
<organism evidence="2 3">
    <name type="scientific">Diploptera punctata</name>
    <name type="common">Pacific beetle cockroach</name>
    <dbReference type="NCBI Taxonomy" id="6984"/>
    <lineage>
        <taxon>Eukaryota</taxon>
        <taxon>Metazoa</taxon>
        <taxon>Ecdysozoa</taxon>
        <taxon>Arthropoda</taxon>
        <taxon>Hexapoda</taxon>
        <taxon>Insecta</taxon>
        <taxon>Pterygota</taxon>
        <taxon>Neoptera</taxon>
        <taxon>Polyneoptera</taxon>
        <taxon>Dictyoptera</taxon>
        <taxon>Blattodea</taxon>
        <taxon>Blaberoidea</taxon>
        <taxon>Blaberidae</taxon>
        <taxon>Diplopterinae</taxon>
        <taxon>Diploptera</taxon>
    </lineage>
</organism>
<keyword evidence="3" id="KW-1185">Reference proteome</keyword>
<keyword evidence="1" id="KW-1133">Transmembrane helix</keyword>
<feature type="transmembrane region" description="Helical" evidence="1">
    <location>
        <begin position="12"/>
        <end position="29"/>
    </location>
</feature>
<dbReference type="AlphaFoldDB" id="A0AAD8EPB5"/>
<protein>
    <submittedName>
        <fullName evidence="2">Uncharacterized protein</fullName>
    </submittedName>
</protein>
<reference evidence="2" key="1">
    <citation type="journal article" date="2023" name="IScience">
        <title>Live-bearing cockroach genome reveals convergent evolutionary mechanisms linked to viviparity in insects and beyond.</title>
        <authorList>
            <person name="Fouks B."/>
            <person name="Harrison M.C."/>
            <person name="Mikhailova A.A."/>
            <person name="Marchal E."/>
            <person name="English S."/>
            <person name="Carruthers M."/>
            <person name="Jennings E.C."/>
            <person name="Chiamaka E.L."/>
            <person name="Frigard R.A."/>
            <person name="Pippel M."/>
            <person name="Attardo G.M."/>
            <person name="Benoit J.B."/>
            <person name="Bornberg-Bauer E."/>
            <person name="Tobe S.S."/>
        </authorList>
    </citation>
    <scope>NUCLEOTIDE SEQUENCE</scope>
    <source>
        <strain evidence="2">Stay&amp;Tobe</strain>
    </source>
</reference>